<proteinExistence type="predicted"/>
<gene>
    <name evidence="2" type="ORF">HHI36_001372</name>
</gene>
<protein>
    <submittedName>
        <fullName evidence="2">Uncharacterized protein</fullName>
    </submittedName>
</protein>
<evidence type="ECO:0000256" key="1">
    <source>
        <dbReference type="SAM" id="MobiDB-lite"/>
    </source>
</evidence>
<feature type="region of interest" description="Disordered" evidence="1">
    <location>
        <begin position="1"/>
        <end position="33"/>
    </location>
</feature>
<name>A0ABD2P7S2_9CUCU</name>
<dbReference type="Proteomes" id="UP001516400">
    <property type="component" value="Unassembled WGS sequence"/>
</dbReference>
<dbReference type="AlphaFoldDB" id="A0ABD2P7S2"/>
<evidence type="ECO:0000313" key="2">
    <source>
        <dbReference type="EMBL" id="KAL3286884.1"/>
    </source>
</evidence>
<dbReference type="EMBL" id="JABFTP020000185">
    <property type="protein sequence ID" value="KAL3286884.1"/>
    <property type="molecule type" value="Genomic_DNA"/>
</dbReference>
<reference evidence="2 3" key="1">
    <citation type="journal article" date="2021" name="BMC Biol.">
        <title>Horizontally acquired antibacterial genes associated with adaptive radiation of ladybird beetles.</title>
        <authorList>
            <person name="Li H.S."/>
            <person name="Tang X.F."/>
            <person name="Huang Y.H."/>
            <person name="Xu Z.Y."/>
            <person name="Chen M.L."/>
            <person name="Du X.Y."/>
            <person name="Qiu B.Y."/>
            <person name="Chen P.T."/>
            <person name="Zhang W."/>
            <person name="Slipinski A."/>
            <person name="Escalona H.E."/>
            <person name="Waterhouse R.M."/>
            <person name="Zwick A."/>
            <person name="Pang H."/>
        </authorList>
    </citation>
    <scope>NUCLEOTIDE SEQUENCE [LARGE SCALE GENOMIC DNA]</scope>
    <source>
        <strain evidence="2">SYSU2018</strain>
    </source>
</reference>
<keyword evidence="3" id="KW-1185">Reference proteome</keyword>
<sequence length="147" mass="16636">MAKTYAEEVKHSETTVQPSKGKPQLKYGKPKTPWAPVIKVNGGSTENFASATRKAWLHVGRGVVLPQIDECVYGKEDKDKTDLQHTPTKQRTIKTVCSLCESKYTLKRVKRSPVNNFQQKKPPQKMLHEDNAQNPLFINLATKCYPI</sequence>
<comment type="caution">
    <text evidence="2">The sequence shown here is derived from an EMBL/GenBank/DDBJ whole genome shotgun (WGS) entry which is preliminary data.</text>
</comment>
<feature type="compositionally biased region" description="Basic and acidic residues" evidence="1">
    <location>
        <begin position="1"/>
        <end position="13"/>
    </location>
</feature>
<evidence type="ECO:0000313" key="3">
    <source>
        <dbReference type="Proteomes" id="UP001516400"/>
    </source>
</evidence>
<organism evidence="2 3">
    <name type="scientific">Cryptolaemus montrouzieri</name>
    <dbReference type="NCBI Taxonomy" id="559131"/>
    <lineage>
        <taxon>Eukaryota</taxon>
        <taxon>Metazoa</taxon>
        <taxon>Ecdysozoa</taxon>
        <taxon>Arthropoda</taxon>
        <taxon>Hexapoda</taxon>
        <taxon>Insecta</taxon>
        <taxon>Pterygota</taxon>
        <taxon>Neoptera</taxon>
        <taxon>Endopterygota</taxon>
        <taxon>Coleoptera</taxon>
        <taxon>Polyphaga</taxon>
        <taxon>Cucujiformia</taxon>
        <taxon>Coccinelloidea</taxon>
        <taxon>Coccinellidae</taxon>
        <taxon>Scymninae</taxon>
        <taxon>Scymnini</taxon>
        <taxon>Cryptolaemus</taxon>
    </lineage>
</organism>
<accession>A0ABD2P7S2</accession>